<keyword evidence="1" id="KW-0732">Signal</keyword>
<evidence type="ECO:0000313" key="3">
    <source>
        <dbReference type="EMBL" id="RMI34935.1"/>
    </source>
</evidence>
<dbReference type="EMBL" id="RFFH01000001">
    <property type="protein sequence ID" value="RMI34935.1"/>
    <property type="molecule type" value="Genomic_DNA"/>
</dbReference>
<feature type="signal peptide" evidence="1">
    <location>
        <begin position="1"/>
        <end position="27"/>
    </location>
</feature>
<evidence type="ECO:0000313" key="4">
    <source>
        <dbReference type="Proteomes" id="UP000279275"/>
    </source>
</evidence>
<dbReference type="InterPro" id="IPR023346">
    <property type="entry name" value="Lysozyme-like_dom_sf"/>
</dbReference>
<protein>
    <recommendedName>
        <fullName evidence="2">Transglycosylase SLT domain-containing protein</fullName>
    </recommendedName>
</protein>
<dbReference type="Pfam" id="PF01464">
    <property type="entry name" value="SLT"/>
    <property type="match status" value="1"/>
</dbReference>
<gene>
    <name evidence="3" type="ORF">EBN03_00780</name>
</gene>
<dbReference type="AlphaFoldDB" id="A0A3M2LG58"/>
<dbReference type="OrthoDB" id="4629613at2"/>
<dbReference type="RefSeq" id="WP_122185906.1">
    <property type="nucleotide sequence ID" value="NZ_RFFH01000001.1"/>
</dbReference>
<dbReference type="Gene3D" id="1.10.530.10">
    <property type="match status" value="1"/>
</dbReference>
<feature type="chain" id="PRO_5039363945" description="Transglycosylase SLT domain-containing protein" evidence="1">
    <location>
        <begin position="28"/>
        <end position="243"/>
    </location>
</feature>
<dbReference type="Proteomes" id="UP000279275">
    <property type="component" value="Unassembled WGS sequence"/>
</dbReference>
<accession>A0A3M2LG58</accession>
<keyword evidence="4" id="KW-1185">Reference proteome</keyword>
<evidence type="ECO:0000256" key="1">
    <source>
        <dbReference type="SAM" id="SignalP"/>
    </source>
</evidence>
<evidence type="ECO:0000259" key="2">
    <source>
        <dbReference type="Pfam" id="PF01464"/>
    </source>
</evidence>
<organism evidence="3 4">
    <name type="scientific">Nocardia stercoris</name>
    <dbReference type="NCBI Taxonomy" id="2483361"/>
    <lineage>
        <taxon>Bacteria</taxon>
        <taxon>Bacillati</taxon>
        <taxon>Actinomycetota</taxon>
        <taxon>Actinomycetes</taxon>
        <taxon>Mycobacteriales</taxon>
        <taxon>Nocardiaceae</taxon>
        <taxon>Nocardia</taxon>
    </lineage>
</organism>
<name>A0A3M2LG58_9NOCA</name>
<feature type="domain" description="Transglycosylase SLT" evidence="2">
    <location>
        <begin position="168"/>
        <end position="240"/>
    </location>
</feature>
<sequence length="243" mass="24672">MSGKHRKPTTHRVRNTTLAASAFAALATVGMVGSQSAAATQTSGHTGAIALAADKSAVAQDVAVPGAPVIPGLPQVPPVIQNMLVPAAAPVSPAAPAPAARAAADVADPVPAPMQLIGSGSAGAPAQAAPAPAATSYGDNLEGWINQALDIMHQHGIPGSYDGIYRNVMRESSGNPRAINLYDVNAQNGIPSKGLLQVIDPTFNAYHVDGTSWDIYDPVANITAACNYAAARYGSMDNVNSAY</sequence>
<dbReference type="SUPFAM" id="SSF53955">
    <property type="entry name" value="Lysozyme-like"/>
    <property type="match status" value="1"/>
</dbReference>
<proteinExistence type="predicted"/>
<reference evidence="3 4" key="1">
    <citation type="submission" date="2018-10" db="EMBL/GenBank/DDBJ databases">
        <title>Isolation from cow dung.</title>
        <authorList>
            <person name="Ling L."/>
        </authorList>
    </citation>
    <scope>NUCLEOTIDE SEQUENCE [LARGE SCALE GENOMIC DNA]</scope>
    <source>
        <strain evidence="3 4">NEAU-LL90</strain>
    </source>
</reference>
<comment type="caution">
    <text evidence="3">The sequence shown here is derived from an EMBL/GenBank/DDBJ whole genome shotgun (WGS) entry which is preliminary data.</text>
</comment>
<dbReference type="InterPro" id="IPR008258">
    <property type="entry name" value="Transglycosylase_SLT_dom_1"/>
</dbReference>